<dbReference type="Gene3D" id="1.10.1200.10">
    <property type="entry name" value="ACP-like"/>
    <property type="match status" value="1"/>
</dbReference>
<dbReference type="PANTHER" id="PTHR45527:SF1">
    <property type="entry name" value="FATTY ACID SYNTHASE"/>
    <property type="match status" value="1"/>
</dbReference>
<dbReference type="SUPFAM" id="SSF56801">
    <property type="entry name" value="Acetyl-CoA synthetase-like"/>
    <property type="match status" value="1"/>
</dbReference>
<dbReference type="InterPro" id="IPR023213">
    <property type="entry name" value="CAT-like_dom_sf"/>
</dbReference>
<evidence type="ECO:0000313" key="6">
    <source>
        <dbReference type="EMBL" id="WLQ60910.1"/>
    </source>
</evidence>
<dbReference type="PROSITE" id="PS00012">
    <property type="entry name" value="PHOSPHOPANTETHEINE"/>
    <property type="match status" value="1"/>
</dbReference>
<dbReference type="InterPro" id="IPR001242">
    <property type="entry name" value="Condensation_dom"/>
</dbReference>
<protein>
    <submittedName>
        <fullName evidence="6">Amino acid adenylation domain-containing protein</fullName>
    </submittedName>
</protein>
<dbReference type="InterPro" id="IPR036736">
    <property type="entry name" value="ACP-like_sf"/>
</dbReference>
<proteinExistence type="predicted"/>
<feature type="compositionally biased region" description="Low complexity" evidence="4">
    <location>
        <begin position="1068"/>
        <end position="1084"/>
    </location>
</feature>
<comment type="cofactor">
    <cofactor evidence="1">
        <name>pantetheine 4'-phosphate</name>
        <dbReference type="ChEBI" id="CHEBI:47942"/>
    </cofactor>
</comment>
<sequence>MTTAPETGSAATDDRPADDEPLMAETSFSQQSLWLLDQVDPDQPTYNVLAAARIRGPLDVTALRRALDSVVERHESLRTVFHFDGVEPLQVILDELRIELPVVEVAGRDADELILAEIERPFSLDTGPLLRMRLLRRSPEEHIAVLTMHHIITDGWSSGILFQELSLCYEAHASGRRPQLEPLPLQYVDYAVWQRESLRGETLTGLVDYWRDRLAGLAPLQLPTDRPRPAEPSSAGAVHAFTIPTALVTRVDRLAREHEASPFMVFLAAFNVLLGRYSGSDDISVATPVAGRGRSELAGLIGFFVNTLPLRVDSSGDPAFTELIGRAREACLGAYAHQELPYEKLVEELRPARYAGLGGPLSQVMFSLQNLPQEGWSAGGLSFEAMPVATRTAKFDLSLEITPGPEFADATLEYSTELFDADTVERMARQFVTLLHSVATRPQEPVSRLRLFEEDERDLLLGSASESAPDAEGPPEWLHRAFASRAAAAPDAVAVVCGPRRLTYAELDAAADRLAWHLRDRGVGPGTPVAVLLPRSPELITAYLGVLKAGGHYVPLDPDYPSDRIDYMVTDSEASLVITTAECAAQPYLRGREPVLLDALAPTARQGPPPDETTPDQLAYLIYTSGSTGRPKGAMNTHRGVTAFARAMAGSLGFTPQDRALQLAPLGFDVVAEEVYPHLLTGGSIALPDGKPPLATEELWELVAATGATVLSTTPSRLGAITQAERDAAPSCLRILIFGSEAAPALGRLMPWRQWPGRLVQVYGVTEAACTSVAAPVDYDGAADAIAPLGRPLPHCRAYVLDAWLEPVPPGVAGELCLGGPSVGRGYHARPGLTAERFVPDPHSATPGARLYRTGDVVSRRADGTLQFVGRSDEQVKIRGYRVEPGEVEAVLNRHPGLSGGAVVARPDALGAQQLVAYPVPVAGGEAAPGELRDFLAERLPEWMVPALYVPLAELPLTANGKIDRAALPDASGAAASARYVAPRTPVEEELAGIWSELLGLDRVGVHDNFFDLGGHSLLAVRMLADVSETLGIQVPMRVLFTIEPTVAEVAQHIFELLLADGGDSPDDVTGTDGDAGATEGAGA</sequence>
<dbReference type="Gene3D" id="3.30.559.10">
    <property type="entry name" value="Chloramphenicol acetyltransferase-like domain"/>
    <property type="match status" value="1"/>
</dbReference>
<dbReference type="InterPro" id="IPR009081">
    <property type="entry name" value="PP-bd_ACP"/>
</dbReference>
<dbReference type="InterPro" id="IPR020845">
    <property type="entry name" value="AMP-binding_CS"/>
</dbReference>
<dbReference type="CDD" id="cd05930">
    <property type="entry name" value="A_NRPS"/>
    <property type="match status" value="1"/>
</dbReference>
<dbReference type="Pfam" id="PF00668">
    <property type="entry name" value="Condensation"/>
    <property type="match status" value="1"/>
</dbReference>
<evidence type="ECO:0000256" key="3">
    <source>
        <dbReference type="ARBA" id="ARBA00022553"/>
    </source>
</evidence>
<keyword evidence="3" id="KW-0597">Phosphoprotein</keyword>
<accession>A0ABY9J117</accession>
<keyword evidence="2" id="KW-0596">Phosphopantetheine</keyword>
<reference evidence="6 7" key="1">
    <citation type="submission" date="2023-03" db="EMBL/GenBank/DDBJ databases">
        <title>Isolation and description of six Streptomyces strains from soil environments, able to metabolize different microbial glucans.</title>
        <authorList>
            <person name="Widen T."/>
            <person name="Larsbrink J."/>
        </authorList>
    </citation>
    <scope>NUCLEOTIDE SEQUENCE [LARGE SCALE GENOMIC DNA]</scope>
    <source>
        <strain evidence="6 7">Alt2</strain>
    </source>
</reference>
<gene>
    <name evidence="6" type="ORF">P8A19_38190</name>
</gene>
<organism evidence="6 7">
    <name type="scientific">Streptomyces poriferorum</name>
    <dbReference type="NCBI Taxonomy" id="2798799"/>
    <lineage>
        <taxon>Bacteria</taxon>
        <taxon>Bacillati</taxon>
        <taxon>Actinomycetota</taxon>
        <taxon>Actinomycetes</taxon>
        <taxon>Kitasatosporales</taxon>
        <taxon>Streptomycetaceae</taxon>
        <taxon>Streptomyces</taxon>
    </lineage>
</organism>
<dbReference type="InterPro" id="IPR010071">
    <property type="entry name" value="AA_adenyl_dom"/>
</dbReference>
<dbReference type="PROSITE" id="PS00455">
    <property type="entry name" value="AMP_BINDING"/>
    <property type="match status" value="1"/>
</dbReference>
<keyword evidence="7" id="KW-1185">Reference proteome</keyword>
<feature type="domain" description="Carrier" evidence="5">
    <location>
        <begin position="982"/>
        <end position="1058"/>
    </location>
</feature>
<evidence type="ECO:0000313" key="7">
    <source>
        <dbReference type="Proteomes" id="UP001235744"/>
    </source>
</evidence>
<dbReference type="InterPro" id="IPR045851">
    <property type="entry name" value="AMP-bd_C_sf"/>
</dbReference>
<dbReference type="PANTHER" id="PTHR45527">
    <property type="entry name" value="NONRIBOSOMAL PEPTIDE SYNTHETASE"/>
    <property type="match status" value="1"/>
</dbReference>
<dbReference type="Proteomes" id="UP001235744">
    <property type="component" value="Chromosome"/>
</dbReference>
<evidence type="ECO:0000256" key="2">
    <source>
        <dbReference type="ARBA" id="ARBA00022450"/>
    </source>
</evidence>
<dbReference type="PROSITE" id="PS50075">
    <property type="entry name" value="CARRIER"/>
    <property type="match status" value="1"/>
</dbReference>
<dbReference type="Pfam" id="PF13193">
    <property type="entry name" value="AMP-binding_C"/>
    <property type="match status" value="1"/>
</dbReference>
<dbReference type="Pfam" id="PF00501">
    <property type="entry name" value="AMP-binding"/>
    <property type="match status" value="1"/>
</dbReference>
<dbReference type="Gene3D" id="3.30.300.30">
    <property type="match status" value="1"/>
</dbReference>
<evidence type="ECO:0000256" key="4">
    <source>
        <dbReference type="SAM" id="MobiDB-lite"/>
    </source>
</evidence>
<dbReference type="InterPro" id="IPR020806">
    <property type="entry name" value="PKS_PP-bd"/>
</dbReference>
<dbReference type="EMBL" id="CP120988">
    <property type="protein sequence ID" value="WLQ60910.1"/>
    <property type="molecule type" value="Genomic_DNA"/>
</dbReference>
<dbReference type="Gene3D" id="3.30.559.30">
    <property type="entry name" value="Nonribosomal peptide synthetase, condensation domain"/>
    <property type="match status" value="1"/>
</dbReference>
<dbReference type="InterPro" id="IPR025110">
    <property type="entry name" value="AMP-bd_C"/>
</dbReference>
<dbReference type="InterPro" id="IPR006162">
    <property type="entry name" value="Ppantetheine_attach_site"/>
</dbReference>
<dbReference type="Gene3D" id="3.40.50.12780">
    <property type="entry name" value="N-terminal domain of ligase-like"/>
    <property type="match status" value="1"/>
</dbReference>
<dbReference type="NCBIfam" id="TIGR01733">
    <property type="entry name" value="AA-adenyl-dom"/>
    <property type="match status" value="1"/>
</dbReference>
<evidence type="ECO:0000259" key="5">
    <source>
        <dbReference type="PROSITE" id="PS50075"/>
    </source>
</evidence>
<dbReference type="InterPro" id="IPR042099">
    <property type="entry name" value="ANL_N_sf"/>
</dbReference>
<dbReference type="RefSeq" id="WP_306068941.1">
    <property type="nucleotide sequence ID" value="NZ_CP120988.1"/>
</dbReference>
<evidence type="ECO:0000256" key="1">
    <source>
        <dbReference type="ARBA" id="ARBA00001957"/>
    </source>
</evidence>
<feature type="region of interest" description="Disordered" evidence="4">
    <location>
        <begin position="1065"/>
        <end position="1084"/>
    </location>
</feature>
<name>A0ABY9J117_9ACTN</name>
<dbReference type="InterPro" id="IPR000873">
    <property type="entry name" value="AMP-dep_synth/lig_dom"/>
</dbReference>
<dbReference type="CDD" id="cd19531">
    <property type="entry name" value="LCL_NRPS-like"/>
    <property type="match status" value="1"/>
</dbReference>
<dbReference type="SUPFAM" id="SSF47336">
    <property type="entry name" value="ACP-like"/>
    <property type="match status" value="1"/>
</dbReference>
<dbReference type="SMART" id="SM00823">
    <property type="entry name" value="PKS_PP"/>
    <property type="match status" value="1"/>
</dbReference>
<feature type="compositionally biased region" description="Polar residues" evidence="4">
    <location>
        <begin position="1"/>
        <end position="10"/>
    </location>
</feature>
<feature type="region of interest" description="Disordered" evidence="4">
    <location>
        <begin position="1"/>
        <end position="20"/>
    </location>
</feature>
<dbReference type="SUPFAM" id="SSF52777">
    <property type="entry name" value="CoA-dependent acyltransferases"/>
    <property type="match status" value="2"/>
</dbReference>
<dbReference type="Pfam" id="PF00550">
    <property type="entry name" value="PP-binding"/>
    <property type="match status" value="1"/>
</dbReference>